<keyword evidence="2" id="KW-1185">Reference proteome</keyword>
<reference evidence="3" key="1">
    <citation type="submission" date="2022-11" db="UniProtKB">
        <authorList>
            <consortium name="WormBaseParasite"/>
        </authorList>
    </citation>
    <scope>IDENTIFICATION</scope>
</reference>
<dbReference type="WBParaSite" id="nRc.2.0.1.t15412-RA">
    <property type="protein sequence ID" value="nRc.2.0.1.t15412-RA"/>
    <property type="gene ID" value="nRc.2.0.1.g15412"/>
</dbReference>
<evidence type="ECO:0000313" key="2">
    <source>
        <dbReference type="Proteomes" id="UP000887565"/>
    </source>
</evidence>
<organism evidence="2 3">
    <name type="scientific">Romanomermis culicivorax</name>
    <name type="common">Nematode worm</name>
    <dbReference type="NCBI Taxonomy" id="13658"/>
    <lineage>
        <taxon>Eukaryota</taxon>
        <taxon>Metazoa</taxon>
        <taxon>Ecdysozoa</taxon>
        <taxon>Nematoda</taxon>
        <taxon>Enoplea</taxon>
        <taxon>Dorylaimia</taxon>
        <taxon>Mermithida</taxon>
        <taxon>Mermithoidea</taxon>
        <taxon>Mermithidae</taxon>
        <taxon>Romanomermis</taxon>
    </lineage>
</organism>
<feature type="region of interest" description="Disordered" evidence="1">
    <location>
        <begin position="1"/>
        <end position="22"/>
    </location>
</feature>
<dbReference type="AlphaFoldDB" id="A0A915IML5"/>
<evidence type="ECO:0000256" key="1">
    <source>
        <dbReference type="SAM" id="MobiDB-lite"/>
    </source>
</evidence>
<proteinExistence type="predicted"/>
<evidence type="ECO:0000313" key="3">
    <source>
        <dbReference type="WBParaSite" id="nRc.2.0.1.t15412-RA"/>
    </source>
</evidence>
<sequence>KNLTKLPDHFLGPGPEPDILKILDPERDPKRKIAGDYEAAKNAALKDFEV</sequence>
<protein>
    <submittedName>
        <fullName evidence="3">Uncharacterized protein</fullName>
    </submittedName>
</protein>
<name>A0A915IML5_ROMCU</name>
<dbReference type="Proteomes" id="UP000887565">
    <property type="component" value="Unplaced"/>
</dbReference>
<accession>A0A915IML5</accession>